<dbReference type="Proteomes" id="UP001557465">
    <property type="component" value="Unassembled WGS sequence"/>
</dbReference>
<proteinExistence type="predicted"/>
<dbReference type="Gene3D" id="3.40.50.150">
    <property type="entry name" value="Vaccinia Virus protein VP39"/>
    <property type="match status" value="1"/>
</dbReference>
<organism evidence="1 2">
    <name type="scientific">Thioclava arctica</name>
    <dbReference type="NCBI Taxonomy" id="3238301"/>
    <lineage>
        <taxon>Bacteria</taxon>
        <taxon>Pseudomonadati</taxon>
        <taxon>Pseudomonadota</taxon>
        <taxon>Alphaproteobacteria</taxon>
        <taxon>Rhodobacterales</taxon>
        <taxon>Paracoccaceae</taxon>
        <taxon>Thioclava</taxon>
    </lineage>
</organism>
<evidence type="ECO:0000313" key="2">
    <source>
        <dbReference type="Proteomes" id="UP001557465"/>
    </source>
</evidence>
<dbReference type="EMBL" id="JBFRYC010000022">
    <property type="protein sequence ID" value="MEX1663640.1"/>
    <property type="molecule type" value="Genomic_DNA"/>
</dbReference>
<sequence>MLAVLRIRKLLQTSAAEKGRPLIPASNGSEHDIVMTQPALARVIIVHFSHAMSGKILDPSRGEGAFYNQFPSHLERDWCEVSEGRDFFTWDERVDWVMTNPPWSQVRVFTQHAMRVADNIVWLAPLTNITTKARLRDLEEHGFGVSELLFVDTPKGDGWPQSGFQIVAAHLSRGYRGDWRVGRL</sequence>
<name>A0ABV3TQS7_9RHOB</name>
<dbReference type="SUPFAM" id="SSF53335">
    <property type="entry name" value="S-adenosyl-L-methionine-dependent methyltransferases"/>
    <property type="match status" value="1"/>
</dbReference>
<gene>
    <name evidence="1" type="ORF">AB4874_18805</name>
</gene>
<protein>
    <submittedName>
        <fullName evidence="1">Uncharacterized protein</fullName>
    </submittedName>
</protein>
<keyword evidence="2" id="KW-1185">Reference proteome</keyword>
<dbReference type="InterPro" id="IPR029063">
    <property type="entry name" value="SAM-dependent_MTases_sf"/>
</dbReference>
<accession>A0ABV3TQS7</accession>
<evidence type="ECO:0000313" key="1">
    <source>
        <dbReference type="EMBL" id="MEX1663640.1"/>
    </source>
</evidence>
<reference evidence="1 2" key="1">
    <citation type="journal article" date="2011" name="Int. J. Syst. Evol. Microbiol.">
        <title>Zhongshania antarctica gen. nov., sp. nov. and Zhongshania guokunii sp. nov., gammaproteobacteria respectively isolated from coastal attached (fast) ice and surface seawater of the Antarctic.</title>
        <authorList>
            <person name="Li H.J."/>
            <person name="Zhang X.Y."/>
            <person name="Chen C.X."/>
            <person name="Zhang Y.J."/>
            <person name="Gao Z.M."/>
            <person name="Yu Y."/>
            <person name="Chen X.L."/>
            <person name="Chen B."/>
            <person name="Zhang Y.Z."/>
        </authorList>
    </citation>
    <scope>NUCLEOTIDE SEQUENCE [LARGE SCALE GENOMIC DNA]</scope>
    <source>
        <strain evidence="1 2">15-R06ZXC-3</strain>
    </source>
</reference>
<comment type="caution">
    <text evidence="1">The sequence shown here is derived from an EMBL/GenBank/DDBJ whole genome shotgun (WGS) entry which is preliminary data.</text>
</comment>